<keyword evidence="2" id="KW-1185">Reference proteome</keyword>
<evidence type="ECO:0000313" key="1">
    <source>
        <dbReference type="EMBL" id="KAK1863864.1"/>
    </source>
</evidence>
<comment type="caution">
    <text evidence="1">The sequence shown here is derived from an EMBL/GenBank/DDBJ whole genome shotgun (WGS) entry which is preliminary data.</text>
</comment>
<proteinExistence type="predicted"/>
<protein>
    <submittedName>
        <fullName evidence="1">Uncharacterized protein</fullName>
    </submittedName>
</protein>
<dbReference type="Proteomes" id="UP000798662">
    <property type="component" value="Chromosome 2"/>
</dbReference>
<dbReference type="EMBL" id="CM020619">
    <property type="protein sequence ID" value="KAK1863864.1"/>
    <property type="molecule type" value="Genomic_DNA"/>
</dbReference>
<reference evidence="1" key="1">
    <citation type="submission" date="2019-11" db="EMBL/GenBank/DDBJ databases">
        <title>Nori genome reveals adaptations in red seaweeds to the harsh intertidal environment.</title>
        <authorList>
            <person name="Wang D."/>
            <person name="Mao Y."/>
        </authorList>
    </citation>
    <scope>NUCLEOTIDE SEQUENCE</scope>
    <source>
        <tissue evidence="1">Gametophyte</tissue>
    </source>
</reference>
<gene>
    <name evidence="1" type="ORF">I4F81_006418</name>
</gene>
<evidence type="ECO:0000313" key="2">
    <source>
        <dbReference type="Proteomes" id="UP000798662"/>
    </source>
</evidence>
<organism evidence="1 2">
    <name type="scientific">Pyropia yezoensis</name>
    <name type="common">Susabi-nori</name>
    <name type="synonym">Porphyra yezoensis</name>
    <dbReference type="NCBI Taxonomy" id="2788"/>
    <lineage>
        <taxon>Eukaryota</taxon>
        <taxon>Rhodophyta</taxon>
        <taxon>Bangiophyceae</taxon>
        <taxon>Bangiales</taxon>
        <taxon>Bangiaceae</taxon>
        <taxon>Pyropia</taxon>
    </lineage>
</organism>
<accession>A0ACC3C153</accession>
<name>A0ACC3C153_PYRYE</name>
<sequence length="197" mass="21876">MRHRDPAAKLSGNLGESWSEDVTEYQQVARDYDLTACSICTTGCASTQRASSQTECTAVDMVGAEYNSIVRQDRVKNYLPGLRLSAFVKDGTDILATLEKTYKTISELAPQVPRSHHGESYKFEFLRNAVVGNTWATEPLSRILYGELEAAIHLHNEARLGIMHDEVAQGPRTREDKVAGILFAGQGRYVRNNKDIG</sequence>